<dbReference type="InterPro" id="IPR011576">
    <property type="entry name" value="Pyridox_Oxase_N"/>
</dbReference>
<reference evidence="2 3" key="1">
    <citation type="submission" date="2013-07" db="EMBL/GenBank/DDBJ databases">
        <title>Sulfurimonas hongkongensis AST-10 Genome Sequencing.</title>
        <authorList>
            <person name="Cai L."/>
            <person name="Zhang T."/>
        </authorList>
    </citation>
    <scope>NUCLEOTIDE SEQUENCE [LARGE SCALE GENOMIC DNA]</scope>
    <source>
        <strain evidence="2 3">AST-10</strain>
    </source>
</reference>
<dbReference type="AlphaFoldDB" id="T0JFX5"/>
<gene>
    <name evidence="2" type="ORF">M947_02915</name>
</gene>
<comment type="caution">
    <text evidence="2">The sequence shown here is derived from an EMBL/GenBank/DDBJ whole genome shotgun (WGS) entry which is preliminary data.</text>
</comment>
<evidence type="ECO:0000313" key="3">
    <source>
        <dbReference type="Proteomes" id="UP000015520"/>
    </source>
</evidence>
<dbReference type="SUPFAM" id="SSF50475">
    <property type="entry name" value="FMN-binding split barrel"/>
    <property type="match status" value="1"/>
</dbReference>
<name>T0JFX5_9BACT</name>
<dbReference type="PATRIC" id="fig|1172190.3.peg.568"/>
<dbReference type="RefSeq" id="WP_021286862.1">
    <property type="nucleotide sequence ID" value="NZ_AUPZ01000004.1"/>
</dbReference>
<dbReference type="EMBL" id="AUPZ01000004">
    <property type="protein sequence ID" value="EQB39990.1"/>
    <property type="molecule type" value="Genomic_DNA"/>
</dbReference>
<proteinExistence type="predicted"/>
<accession>T0JFX5</accession>
<dbReference type="InterPro" id="IPR012349">
    <property type="entry name" value="Split_barrel_FMN-bd"/>
</dbReference>
<dbReference type="Gene3D" id="2.30.110.10">
    <property type="entry name" value="Electron Transport, Fmn-binding Protein, Chain A"/>
    <property type="match status" value="1"/>
</dbReference>
<keyword evidence="3" id="KW-1185">Reference proteome</keyword>
<organism evidence="2 3">
    <name type="scientific">Sulfurimonas hongkongensis</name>
    <dbReference type="NCBI Taxonomy" id="1172190"/>
    <lineage>
        <taxon>Bacteria</taxon>
        <taxon>Pseudomonadati</taxon>
        <taxon>Campylobacterota</taxon>
        <taxon>Epsilonproteobacteria</taxon>
        <taxon>Campylobacterales</taxon>
        <taxon>Sulfurimonadaceae</taxon>
        <taxon>Sulfurimonas</taxon>
    </lineage>
</organism>
<sequence>MSDLEKIESFISKHHALSLATSDGDELSVCSLFYIYDGLTFVVASSEDTTHIKHIKKNQNVAGNILLETKEVGKIQGLQFRGVFRTLGDEKLKKLYFKRFPYALAMRAKLYKIEVKYFKLTDNRLGFGKKIIWKEP</sequence>
<dbReference type="Proteomes" id="UP000015520">
    <property type="component" value="Unassembled WGS sequence"/>
</dbReference>
<dbReference type="eggNOG" id="COG3787">
    <property type="taxonomic scope" value="Bacteria"/>
</dbReference>
<evidence type="ECO:0000313" key="2">
    <source>
        <dbReference type="EMBL" id="EQB39990.1"/>
    </source>
</evidence>
<dbReference type="STRING" id="1172190.M947_02915"/>
<feature type="domain" description="Pyridoxamine 5'-phosphate oxidase N-terminal" evidence="1">
    <location>
        <begin position="5"/>
        <end position="96"/>
    </location>
</feature>
<evidence type="ECO:0000259" key="1">
    <source>
        <dbReference type="Pfam" id="PF01243"/>
    </source>
</evidence>
<dbReference type="Pfam" id="PF01243">
    <property type="entry name" value="PNPOx_N"/>
    <property type="match status" value="1"/>
</dbReference>
<protein>
    <recommendedName>
        <fullName evidence="1">Pyridoxamine 5'-phosphate oxidase N-terminal domain-containing protein</fullName>
    </recommendedName>
</protein>